<organism evidence="1">
    <name type="scientific">Siphoviridae sp. ctJ3t72</name>
    <dbReference type="NCBI Taxonomy" id="2826240"/>
    <lineage>
        <taxon>Viruses</taxon>
        <taxon>Duplodnaviria</taxon>
        <taxon>Heunggongvirae</taxon>
        <taxon>Uroviricota</taxon>
        <taxon>Caudoviricetes</taxon>
    </lineage>
</organism>
<dbReference type="EMBL" id="BK015698">
    <property type="protein sequence ID" value="DAE20648.1"/>
    <property type="molecule type" value="Genomic_DNA"/>
</dbReference>
<sequence>MLIIGLYLAEFKSPFRSCHFSATCIQNRIQSQSILYNSTR</sequence>
<reference evidence="1" key="1">
    <citation type="journal article" date="2021" name="Proc. Natl. Acad. Sci. U.S.A.">
        <title>A Catalog of Tens of Thousands of Viruses from Human Metagenomes Reveals Hidden Associations with Chronic Diseases.</title>
        <authorList>
            <person name="Tisza M.J."/>
            <person name="Buck C.B."/>
        </authorList>
    </citation>
    <scope>NUCLEOTIDE SEQUENCE</scope>
    <source>
        <strain evidence="1">CtJ3t72</strain>
    </source>
</reference>
<evidence type="ECO:0000313" key="1">
    <source>
        <dbReference type="EMBL" id="DAE20648.1"/>
    </source>
</evidence>
<proteinExistence type="predicted"/>
<name>A0A8S5QNK4_9CAUD</name>
<accession>A0A8S5QNK4</accession>
<protein>
    <submittedName>
        <fullName evidence="1">Uncharacterized protein</fullName>
    </submittedName>
</protein>